<evidence type="ECO:0000313" key="6">
    <source>
        <dbReference type="EMBL" id="QXE89535.1"/>
    </source>
</evidence>
<dbReference type="InterPro" id="IPR007160">
    <property type="entry name" value="DUF362"/>
</dbReference>
<organism evidence="6 7">
    <name type="scientific">Geomonas subterranea</name>
    <dbReference type="NCBI Taxonomy" id="2847989"/>
    <lineage>
        <taxon>Bacteria</taxon>
        <taxon>Pseudomonadati</taxon>
        <taxon>Thermodesulfobacteriota</taxon>
        <taxon>Desulfuromonadia</taxon>
        <taxon>Geobacterales</taxon>
        <taxon>Geobacteraceae</taxon>
        <taxon>Geomonas</taxon>
    </lineage>
</organism>
<evidence type="ECO:0000256" key="1">
    <source>
        <dbReference type="ARBA" id="ARBA00022485"/>
    </source>
</evidence>
<keyword evidence="2" id="KW-0479">Metal-binding</keyword>
<dbReference type="RefSeq" id="WP_217286212.1">
    <property type="nucleotide sequence ID" value="NZ_CP077683.1"/>
</dbReference>
<dbReference type="Proteomes" id="UP000683559">
    <property type="component" value="Chromosome"/>
</dbReference>
<feature type="domain" description="4Fe-4S ferredoxin-type" evidence="5">
    <location>
        <begin position="337"/>
        <end position="365"/>
    </location>
</feature>
<dbReference type="Pfam" id="PF04015">
    <property type="entry name" value="DUF362"/>
    <property type="match status" value="1"/>
</dbReference>
<feature type="domain" description="4Fe-4S ferredoxin-type" evidence="5">
    <location>
        <begin position="307"/>
        <end position="336"/>
    </location>
</feature>
<gene>
    <name evidence="6" type="ORF">KP001_13925</name>
</gene>
<keyword evidence="4" id="KW-0411">Iron-sulfur</keyword>
<evidence type="ECO:0000259" key="5">
    <source>
        <dbReference type="PROSITE" id="PS51379"/>
    </source>
</evidence>
<keyword evidence="7" id="KW-1185">Reference proteome</keyword>
<keyword evidence="1" id="KW-0004">4Fe-4S</keyword>
<dbReference type="PROSITE" id="PS51379">
    <property type="entry name" value="4FE4S_FER_2"/>
    <property type="match status" value="2"/>
</dbReference>
<dbReference type="PANTHER" id="PTHR24960:SF76">
    <property type="entry name" value="4FE-4S FERREDOXIN-TYPE DOMAIN-CONTAINING PROTEIN"/>
    <property type="match status" value="1"/>
</dbReference>
<protein>
    <submittedName>
        <fullName evidence="6">DUF362 domain-containing protein</fullName>
    </submittedName>
</protein>
<proteinExistence type="predicted"/>
<name>A0ABX8LIZ7_9BACT</name>
<accession>A0ABX8LIZ7</accession>
<dbReference type="InterPro" id="IPR017900">
    <property type="entry name" value="4Fe4S_Fe_S_CS"/>
</dbReference>
<dbReference type="PROSITE" id="PS00198">
    <property type="entry name" value="4FE4S_FER_1"/>
    <property type="match status" value="1"/>
</dbReference>
<sequence length="378" mass="41167">MHQVALERVPGYGREEMREGVARLLEPLGGMQRYVKPGERVLIKPNLLSAKPPEAAVTTHPELLRAVILEVQRAGGVALVGDSPGVGSGRRVAERSGMMAVIEETGARFVPFTESLPVAGAGTFKEFQLARPYIEADRLINLPKLKTHEMMTMTCCVKNLFGAVVGTAKAAWHLKAGADKELFANMLIELYRLREPDLNIVDAVVAMEGNGPGSGDPCPVGVLLAGDNAVAVDQVAARVAGIPQQLLYLESAARHMGLPGSRREEVTVLGPDPDAVLERPLRLPHLSDVQFGLPGFLKNRLRNQFTSRPEVVPGTCELCGVCVKACPPAAIRVQGGRLRFDYQRCIRCFCCRELCPHAALTLRDGWLLWLMKKTGRRS</sequence>
<keyword evidence="3" id="KW-0408">Iron</keyword>
<evidence type="ECO:0000256" key="4">
    <source>
        <dbReference type="ARBA" id="ARBA00023014"/>
    </source>
</evidence>
<dbReference type="InterPro" id="IPR050157">
    <property type="entry name" value="PSI_iron-sulfur_center"/>
</dbReference>
<dbReference type="PANTHER" id="PTHR24960">
    <property type="entry name" value="PHOTOSYSTEM I IRON-SULFUR CENTER-RELATED"/>
    <property type="match status" value="1"/>
</dbReference>
<evidence type="ECO:0000256" key="3">
    <source>
        <dbReference type="ARBA" id="ARBA00023004"/>
    </source>
</evidence>
<dbReference type="EMBL" id="CP077683">
    <property type="protein sequence ID" value="QXE89535.1"/>
    <property type="molecule type" value="Genomic_DNA"/>
</dbReference>
<evidence type="ECO:0000256" key="2">
    <source>
        <dbReference type="ARBA" id="ARBA00022723"/>
    </source>
</evidence>
<dbReference type="InterPro" id="IPR017896">
    <property type="entry name" value="4Fe4S_Fe-S-bd"/>
</dbReference>
<dbReference type="Pfam" id="PF13237">
    <property type="entry name" value="Fer4_10"/>
    <property type="match status" value="1"/>
</dbReference>
<reference evidence="6 7" key="1">
    <citation type="submission" date="2021-06" db="EMBL/GenBank/DDBJ databases">
        <title>Gemonas diversity in paddy soil.</title>
        <authorList>
            <person name="Liu G."/>
        </authorList>
    </citation>
    <scope>NUCLEOTIDE SEQUENCE [LARGE SCALE GENOMIC DNA]</scope>
    <source>
        <strain evidence="6 7">RG2</strain>
    </source>
</reference>
<evidence type="ECO:0000313" key="7">
    <source>
        <dbReference type="Proteomes" id="UP000683559"/>
    </source>
</evidence>